<dbReference type="RefSeq" id="WP_161744403.1">
    <property type="nucleotide sequence ID" value="NZ_JAAAMV010000013.1"/>
</dbReference>
<gene>
    <name evidence="2" type="ORF">GT019_17080</name>
</gene>
<sequence length="462" mass="49397">MNFLRTATQTVLALGALAGLLATAGCQYTTTPADLLLPPKPMPGNAALAAALQTILPIQAKLSVVAQESTDSSILEFDGDGDGAKEAFVVFADESGTQRVMMLEQTAGGWRQRFTFAETSAYGVDVLRAADLDRDGRPELMIGWDQFGEPQHILTLYHISGDSADTKPPKPLAELPYDTMGIGDGNGDGNPEIGLINLQGAKLTASIGMYRFRDDAVAKLTSAALDGSVNGYIQAKLGKIAPDRFGVVADAAIGSNSSTSTMLAWTEGKLIQVYPPQSSGDENVQTNANAVLSGDGNGDGILDIHALTEAPGQSDGVAYSDLLWIEDYKQWNGIDQFDLVGRRYTDTDGTYAIDLPLSWTGFTFRHPADGSGSDIALDAYNEETGSREEELTVRVVPLGSWGGEEGKLQEADSRYLELGRADGLVYYAVWKNKLPAGEANRSIIGIFPPNEAEMKKLFKLLS</sequence>
<evidence type="ECO:0000313" key="3">
    <source>
        <dbReference type="Proteomes" id="UP000665561"/>
    </source>
</evidence>
<evidence type="ECO:0000313" key="2">
    <source>
        <dbReference type="EMBL" id="NBD25588.1"/>
    </source>
</evidence>
<feature type="chain" id="PRO_5045066757" description="VCBS repeat-containing protein" evidence="1">
    <location>
        <begin position="25"/>
        <end position="462"/>
    </location>
</feature>
<evidence type="ECO:0000256" key="1">
    <source>
        <dbReference type="SAM" id="SignalP"/>
    </source>
</evidence>
<comment type="caution">
    <text evidence="2">The sequence shown here is derived from an EMBL/GenBank/DDBJ whole genome shotgun (WGS) entry which is preliminary data.</text>
</comment>
<keyword evidence="1" id="KW-0732">Signal</keyword>
<dbReference type="Proteomes" id="UP000665561">
    <property type="component" value="Unassembled WGS sequence"/>
</dbReference>
<organism evidence="2 3">
    <name type="scientific">Paenibacillus glycinis</name>
    <dbReference type="NCBI Taxonomy" id="2697035"/>
    <lineage>
        <taxon>Bacteria</taxon>
        <taxon>Bacillati</taxon>
        <taxon>Bacillota</taxon>
        <taxon>Bacilli</taxon>
        <taxon>Bacillales</taxon>
        <taxon>Paenibacillaceae</taxon>
        <taxon>Paenibacillus</taxon>
    </lineage>
</organism>
<dbReference type="SUPFAM" id="SSF69318">
    <property type="entry name" value="Integrin alpha N-terminal domain"/>
    <property type="match status" value="1"/>
</dbReference>
<reference evidence="2 3" key="1">
    <citation type="submission" date="2020-01" db="EMBL/GenBank/DDBJ databases">
        <title>Paenibacillus soybeanensis sp. nov. isolated from the nodules of soybean (Glycine max(L.) Merr).</title>
        <authorList>
            <person name="Wang H."/>
        </authorList>
    </citation>
    <scope>NUCLEOTIDE SEQUENCE [LARGE SCALE GENOMIC DNA]</scope>
    <source>
        <strain evidence="2 3">T1</strain>
    </source>
</reference>
<feature type="signal peptide" evidence="1">
    <location>
        <begin position="1"/>
        <end position="24"/>
    </location>
</feature>
<dbReference type="PROSITE" id="PS51257">
    <property type="entry name" value="PROKAR_LIPOPROTEIN"/>
    <property type="match status" value="1"/>
</dbReference>
<accession>A0ABW9XSF9</accession>
<evidence type="ECO:0008006" key="4">
    <source>
        <dbReference type="Google" id="ProtNLM"/>
    </source>
</evidence>
<dbReference type="EMBL" id="JAAAMV010000013">
    <property type="protein sequence ID" value="NBD25588.1"/>
    <property type="molecule type" value="Genomic_DNA"/>
</dbReference>
<dbReference type="InterPro" id="IPR028994">
    <property type="entry name" value="Integrin_alpha_N"/>
</dbReference>
<name>A0ABW9XSF9_9BACL</name>
<keyword evidence="3" id="KW-1185">Reference proteome</keyword>
<proteinExistence type="predicted"/>
<protein>
    <recommendedName>
        <fullName evidence="4">VCBS repeat-containing protein</fullName>
    </recommendedName>
</protein>